<gene>
    <name evidence="1" type="ORF">FA95DRAFT_1504172</name>
</gene>
<proteinExistence type="predicted"/>
<reference evidence="1" key="2">
    <citation type="journal article" date="2022" name="New Phytol.">
        <title>Evolutionary transition to the ectomycorrhizal habit in the genomes of a hyperdiverse lineage of mushroom-forming fungi.</title>
        <authorList>
            <person name="Looney B."/>
            <person name="Miyauchi S."/>
            <person name="Morin E."/>
            <person name="Drula E."/>
            <person name="Courty P.E."/>
            <person name="Kohler A."/>
            <person name="Kuo A."/>
            <person name="LaButti K."/>
            <person name="Pangilinan J."/>
            <person name="Lipzen A."/>
            <person name="Riley R."/>
            <person name="Andreopoulos W."/>
            <person name="He G."/>
            <person name="Johnson J."/>
            <person name="Nolan M."/>
            <person name="Tritt A."/>
            <person name="Barry K.W."/>
            <person name="Grigoriev I.V."/>
            <person name="Nagy L.G."/>
            <person name="Hibbett D."/>
            <person name="Henrissat B."/>
            <person name="Matheny P.B."/>
            <person name="Labbe J."/>
            <person name="Martin F.M."/>
        </authorList>
    </citation>
    <scope>NUCLEOTIDE SEQUENCE</scope>
    <source>
        <strain evidence="1">FP105234-sp</strain>
    </source>
</reference>
<dbReference type="EMBL" id="MU276304">
    <property type="protein sequence ID" value="KAI0039443.1"/>
    <property type="molecule type" value="Genomic_DNA"/>
</dbReference>
<reference evidence="1" key="1">
    <citation type="submission" date="2021-02" db="EMBL/GenBank/DDBJ databases">
        <authorList>
            <consortium name="DOE Joint Genome Institute"/>
            <person name="Ahrendt S."/>
            <person name="Looney B.P."/>
            <person name="Miyauchi S."/>
            <person name="Morin E."/>
            <person name="Drula E."/>
            <person name="Courty P.E."/>
            <person name="Chicoki N."/>
            <person name="Fauchery L."/>
            <person name="Kohler A."/>
            <person name="Kuo A."/>
            <person name="Labutti K."/>
            <person name="Pangilinan J."/>
            <person name="Lipzen A."/>
            <person name="Riley R."/>
            <person name="Andreopoulos W."/>
            <person name="He G."/>
            <person name="Johnson J."/>
            <person name="Barry K.W."/>
            <person name="Grigoriev I.V."/>
            <person name="Nagy L."/>
            <person name="Hibbett D."/>
            <person name="Henrissat B."/>
            <person name="Matheny P.B."/>
            <person name="Labbe J."/>
            <person name="Martin F."/>
        </authorList>
    </citation>
    <scope>NUCLEOTIDE SEQUENCE</scope>
    <source>
        <strain evidence="1">FP105234-sp</strain>
    </source>
</reference>
<accession>A0ACB8R7A6</accession>
<organism evidence="1 2">
    <name type="scientific">Auriscalpium vulgare</name>
    <dbReference type="NCBI Taxonomy" id="40419"/>
    <lineage>
        <taxon>Eukaryota</taxon>
        <taxon>Fungi</taxon>
        <taxon>Dikarya</taxon>
        <taxon>Basidiomycota</taxon>
        <taxon>Agaricomycotina</taxon>
        <taxon>Agaricomycetes</taxon>
        <taxon>Russulales</taxon>
        <taxon>Auriscalpiaceae</taxon>
        <taxon>Auriscalpium</taxon>
    </lineage>
</organism>
<dbReference type="Proteomes" id="UP000814033">
    <property type="component" value="Unassembled WGS sequence"/>
</dbReference>
<keyword evidence="2" id="KW-1185">Reference proteome</keyword>
<sequence length="162" mass="17959">MYNAVYLFPDQPPLSPLSSFENLRFHADCCHLPASADGSIAEDEYGALMVKGGAQTKVLLDFYDRNPNAFDWYYTAHGLADASALHGINSLASILFPSAKTPIYGPVVVVKNAPASVWHLQGKAVSDEGVVRTLWWYYKSGSDPDEVYKERTLIRLFANRSL</sequence>
<evidence type="ECO:0000313" key="1">
    <source>
        <dbReference type="EMBL" id="KAI0039443.1"/>
    </source>
</evidence>
<protein>
    <submittedName>
        <fullName evidence="1">Uncharacterized protein</fullName>
    </submittedName>
</protein>
<comment type="caution">
    <text evidence="1">The sequence shown here is derived from an EMBL/GenBank/DDBJ whole genome shotgun (WGS) entry which is preliminary data.</text>
</comment>
<evidence type="ECO:0000313" key="2">
    <source>
        <dbReference type="Proteomes" id="UP000814033"/>
    </source>
</evidence>
<name>A0ACB8R7A6_9AGAM</name>